<sequence length="118" mass="13319">MNTEDTSDSRDNADLRQVLRSASVPDPIGGPEAARERVMSRVRHQFPPETVPAQRSSPFRRSFIGGALLAGLSLVVFLMWPEREAEADPLPSEAQMQQFYDQHETHHVAHQQQSEAQR</sequence>
<keyword evidence="4" id="KW-1185">Reference proteome</keyword>
<comment type="caution">
    <text evidence="3">The sequence shown here is derived from an EMBL/GenBank/DDBJ whole genome shotgun (WGS) entry which is preliminary data.</text>
</comment>
<evidence type="ECO:0000313" key="3">
    <source>
        <dbReference type="EMBL" id="MBB6051447.1"/>
    </source>
</evidence>
<keyword evidence="2" id="KW-1133">Transmembrane helix</keyword>
<keyword evidence="2" id="KW-0812">Transmembrane</keyword>
<name>A0A7W9SRF4_ARMRO</name>
<dbReference type="AlphaFoldDB" id="A0A7W9SRF4"/>
<evidence type="ECO:0000256" key="1">
    <source>
        <dbReference type="SAM" id="MobiDB-lite"/>
    </source>
</evidence>
<dbReference type="EMBL" id="JACHGW010000003">
    <property type="protein sequence ID" value="MBB6051447.1"/>
    <property type="molecule type" value="Genomic_DNA"/>
</dbReference>
<dbReference type="Proteomes" id="UP000520814">
    <property type="component" value="Unassembled WGS sequence"/>
</dbReference>
<reference evidence="3 4" key="1">
    <citation type="submission" date="2020-08" db="EMBL/GenBank/DDBJ databases">
        <title>Genomic Encyclopedia of Type Strains, Phase IV (KMG-IV): sequencing the most valuable type-strain genomes for metagenomic binning, comparative biology and taxonomic classification.</title>
        <authorList>
            <person name="Goeker M."/>
        </authorList>
    </citation>
    <scope>NUCLEOTIDE SEQUENCE [LARGE SCALE GENOMIC DNA]</scope>
    <source>
        <strain evidence="3 4">DSM 23562</strain>
    </source>
</reference>
<keyword evidence="2" id="KW-0472">Membrane</keyword>
<proteinExistence type="predicted"/>
<accession>A0A7W9SRF4</accession>
<feature type="transmembrane region" description="Helical" evidence="2">
    <location>
        <begin position="63"/>
        <end position="80"/>
    </location>
</feature>
<dbReference type="RefSeq" id="WP_184198420.1">
    <property type="nucleotide sequence ID" value="NZ_JACHGW010000003.1"/>
</dbReference>
<gene>
    <name evidence="3" type="ORF">HNQ39_003257</name>
</gene>
<organism evidence="3 4">
    <name type="scientific">Armatimonas rosea</name>
    <dbReference type="NCBI Taxonomy" id="685828"/>
    <lineage>
        <taxon>Bacteria</taxon>
        <taxon>Bacillati</taxon>
        <taxon>Armatimonadota</taxon>
        <taxon>Armatimonadia</taxon>
        <taxon>Armatimonadales</taxon>
        <taxon>Armatimonadaceae</taxon>
        <taxon>Armatimonas</taxon>
    </lineage>
</organism>
<protein>
    <submittedName>
        <fullName evidence="3">Uncharacterized protein</fullName>
    </submittedName>
</protein>
<feature type="region of interest" description="Disordered" evidence="1">
    <location>
        <begin position="1"/>
        <end position="38"/>
    </location>
</feature>
<evidence type="ECO:0000313" key="4">
    <source>
        <dbReference type="Proteomes" id="UP000520814"/>
    </source>
</evidence>
<evidence type="ECO:0000256" key="2">
    <source>
        <dbReference type="SAM" id="Phobius"/>
    </source>
</evidence>
<feature type="region of interest" description="Disordered" evidence="1">
    <location>
        <begin position="87"/>
        <end position="118"/>
    </location>
</feature>